<gene>
    <name evidence="1" type="ORF">SDC9_48922</name>
</gene>
<dbReference type="AlphaFoldDB" id="A0A644WGG2"/>
<reference evidence="1" key="1">
    <citation type="submission" date="2019-08" db="EMBL/GenBank/DDBJ databases">
        <authorList>
            <person name="Kucharzyk K."/>
            <person name="Murdoch R.W."/>
            <person name="Higgins S."/>
            <person name="Loffler F."/>
        </authorList>
    </citation>
    <scope>NUCLEOTIDE SEQUENCE</scope>
</reference>
<evidence type="ECO:0008006" key="2">
    <source>
        <dbReference type="Google" id="ProtNLM"/>
    </source>
</evidence>
<comment type="caution">
    <text evidence="1">The sequence shown here is derived from an EMBL/GenBank/DDBJ whole genome shotgun (WGS) entry which is preliminary data.</text>
</comment>
<dbReference type="EMBL" id="VSSQ01000887">
    <property type="protein sequence ID" value="MPM02667.1"/>
    <property type="molecule type" value="Genomic_DNA"/>
</dbReference>
<protein>
    <recommendedName>
        <fullName evidence="2">DUF1292 domain-containing protein</fullName>
    </recommendedName>
</protein>
<organism evidence="1">
    <name type="scientific">bioreactor metagenome</name>
    <dbReference type="NCBI Taxonomy" id="1076179"/>
    <lineage>
        <taxon>unclassified sequences</taxon>
        <taxon>metagenomes</taxon>
        <taxon>ecological metagenomes</taxon>
    </lineage>
</organism>
<proteinExistence type="predicted"/>
<evidence type="ECO:0000313" key="1">
    <source>
        <dbReference type="EMBL" id="MPM02667.1"/>
    </source>
</evidence>
<name>A0A644WGG2_9ZZZZ</name>
<accession>A0A644WGG2</accession>
<sequence length="215" mass="25225">MSNTIDFINKEKENIGKVYTDITYAISEISPFLDESFLKKRKYYSKLPILKEYMDMINDEEYASKNKKFSFFRKDDTISNLNKYKQNNLEAFNQFQNCSKCSCLNCIKECNFESCSGCRSNSYIKSCDKNKLNVRFHSNFILDLTNNNTGKASKYKVLATLENCDINRLYIALENIYDSNDKFILYYYPGISNDDFGEITDEEEFNLIVETYEQG</sequence>